<gene>
    <name evidence="10" type="ORF">MPNT_60041</name>
</gene>
<dbReference type="InterPro" id="IPR036188">
    <property type="entry name" value="FAD/NAD-bd_sf"/>
</dbReference>
<evidence type="ECO:0000256" key="8">
    <source>
        <dbReference type="RuleBase" id="RU003881"/>
    </source>
</evidence>
<comment type="caution">
    <text evidence="10">The sequence shown here is derived from an EMBL/GenBank/DDBJ whole genome shotgun (WGS) entry which is preliminary data.</text>
</comment>
<evidence type="ECO:0000256" key="2">
    <source>
        <dbReference type="ARBA" id="ARBA00022630"/>
    </source>
</evidence>
<reference evidence="10" key="1">
    <citation type="submission" date="2021-02" db="EMBL/GenBank/DDBJ databases">
        <authorList>
            <person name="Cremers G."/>
            <person name="Picone N."/>
        </authorList>
    </citation>
    <scope>NUCLEOTIDE SEQUENCE</scope>
    <source>
        <strain evidence="10">PQ17</strain>
    </source>
</reference>
<evidence type="ECO:0000259" key="9">
    <source>
        <dbReference type="Pfam" id="PF07992"/>
    </source>
</evidence>
<dbReference type="SUPFAM" id="SSF51905">
    <property type="entry name" value="FAD/NAD(P)-binding domain"/>
    <property type="match status" value="1"/>
</dbReference>
<dbReference type="GO" id="GO:0004791">
    <property type="term" value="F:thioredoxin-disulfide reductase (NADPH) activity"/>
    <property type="evidence" value="ECO:0007669"/>
    <property type="project" value="UniProtKB-UniRule"/>
</dbReference>
<dbReference type="PROSITE" id="PS00573">
    <property type="entry name" value="PYRIDINE_REDOX_2"/>
    <property type="match status" value="1"/>
</dbReference>
<dbReference type="EC" id="1.8.1.9" evidence="7"/>
<evidence type="ECO:0000256" key="3">
    <source>
        <dbReference type="ARBA" id="ARBA00022827"/>
    </source>
</evidence>
<dbReference type="InterPro" id="IPR005982">
    <property type="entry name" value="Thioredox_Rdtase"/>
</dbReference>
<keyword evidence="11" id="KW-1185">Reference proteome</keyword>
<dbReference type="PRINTS" id="PR00368">
    <property type="entry name" value="FADPNR"/>
</dbReference>
<dbReference type="PRINTS" id="PR00469">
    <property type="entry name" value="PNDRDTASEII"/>
</dbReference>
<dbReference type="NCBIfam" id="TIGR01292">
    <property type="entry name" value="TRX_reduct"/>
    <property type="match status" value="1"/>
</dbReference>
<evidence type="ECO:0000313" key="11">
    <source>
        <dbReference type="Proteomes" id="UP000663859"/>
    </source>
</evidence>
<name>A0A8J2FU68_9BACT</name>
<dbReference type="Pfam" id="PF07992">
    <property type="entry name" value="Pyr_redox_2"/>
    <property type="match status" value="1"/>
</dbReference>
<dbReference type="Proteomes" id="UP000663859">
    <property type="component" value="Unassembled WGS sequence"/>
</dbReference>
<dbReference type="PANTHER" id="PTHR48105">
    <property type="entry name" value="THIOREDOXIN REDUCTASE 1-RELATED-RELATED"/>
    <property type="match status" value="1"/>
</dbReference>
<dbReference type="GO" id="GO:0019430">
    <property type="term" value="P:removal of superoxide radicals"/>
    <property type="evidence" value="ECO:0007669"/>
    <property type="project" value="UniProtKB-UniRule"/>
</dbReference>
<dbReference type="AlphaFoldDB" id="A0A8J2FU68"/>
<evidence type="ECO:0000256" key="7">
    <source>
        <dbReference type="RuleBase" id="RU003880"/>
    </source>
</evidence>
<dbReference type="InterPro" id="IPR023753">
    <property type="entry name" value="FAD/NAD-binding_dom"/>
</dbReference>
<comment type="cofactor">
    <cofactor evidence="8">
        <name>FAD</name>
        <dbReference type="ChEBI" id="CHEBI:57692"/>
    </cofactor>
    <text evidence="8">Binds 1 FAD per subunit.</text>
</comment>
<dbReference type="GO" id="GO:0005737">
    <property type="term" value="C:cytoplasm"/>
    <property type="evidence" value="ECO:0007669"/>
    <property type="project" value="InterPro"/>
</dbReference>
<feature type="domain" description="FAD/NAD(P)-binding" evidence="9">
    <location>
        <begin position="92"/>
        <end position="382"/>
    </location>
</feature>
<comment type="subunit">
    <text evidence="7">Homodimer.</text>
</comment>
<evidence type="ECO:0000256" key="1">
    <source>
        <dbReference type="ARBA" id="ARBA00009333"/>
    </source>
</evidence>
<dbReference type="InterPro" id="IPR050097">
    <property type="entry name" value="Ferredoxin-NADP_redctase_2"/>
</dbReference>
<evidence type="ECO:0000256" key="5">
    <source>
        <dbReference type="ARBA" id="ARBA00023157"/>
    </source>
</evidence>
<protein>
    <recommendedName>
        <fullName evidence="7">Thioredoxin reductase</fullName>
        <ecNumber evidence="7">1.8.1.9</ecNumber>
    </recommendedName>
</protein>
<keyword evidence="6 7" id="KW-0676">Redox-active center</keyword>
<organism evidence="10 11">
    <name type="scientific">Candidatus Methylacidithermus pantelleriae</name>
    <dbReference type="NCBI Taxonomy" id="2744239"/>
    <lineage>
        <taxon>Bacteria</taxon>
        <taxon>Pseudomonadati</taxon>
        <taxon>Verrucomicrobiota</taxon>
        <taxon>Methylacidiphilae</taxon>
        <taxon>Methylacidiphilales</taxon>
        <taxon>Methylacidiphilaceae</taxon>
        <taxon>Candidatus Methylacidithermus</taxon>
    </lineage>
</organism>
<keyword evidence="8" id="KW-0521">NADP</keyword>
<dbReference type="InterPro" id="IPR008255">
    <property type="entry name" value="Pyr_nucl-diS_OxRdtase_2_AS"/>
</dbReference>
<evidence type="ECO:0000256" key="6">
    <source>
        <dbReference type="ARBA" id="ARBA00023284"/>
    </source>
</evidence>
<comment type="catalytic activity">
    <reaction evidence="7">
        <text>[thioredoxin]-dithiol + NADP(+) = [thioredoxin]-disulfide + NADPH + H(+)</text>
        <dbReference type="Rhea" id="RHEA:20345"/>
        <dbReference type="Rhea" id="RHEA-COMP:10698"/>
        <dbReference type="Rhea" id="RHEA-COMP:10700"/>
        <dbReference type="ChEBI" id="CHEBI:15378"/>
        <dbReference type="ChEBI" id="CHEBI:29950"/>
        <dbReference type="ChEBI" id="CHEBI:50058"/>
        <dbReference type="ChEBI" id="CHEBI:57783"/>
        <dbReference type="ChEBI" id="CHEBI:58349"/>
        <dbReference type="EC" id="1.8.1.9"/>
    </reaction>
</comment>
<evidence type="ECO:0000313" key="10">
    <source>
        <dbReference type="EMBL" id="CAF0703599.1"/>
    </source>
</evidence>
<sequence length="398" mass="43201">MNLSLVDPRVEAKGFLLPFLAAIRFLFFRKQTPKQTFFYTPPGNVPLVQAPSRTERSNTRLFALSPEGAGFVPLASLSIPALKKDNRFFMENVIIIGSGCAGWTAAIYCARANLAPLVVTGIQPGGLLATTTLVENFPGFPEGILGPDLMLAMQKQAERFGAKIQYLSEVTEVHLDPPPFSVRVNGQIWHTRALIIAVGAQPRRLGVPGEKEWEGKGVTYCATCDGALPMFRNQPLVVVGGGDSACEEALYLTRFASQVYLIHRRDRLRASKIMADRALGHPKIQPIWNTVVEAVLGEKNQVCAVELKNTQTGQTSKLDCAGVFVAIGHVPNTRLFEGKLELDPDGYIRVFQGTRTSVPGVFAAGDCVDRIYRQAITAAGMGCMAAMDAERYLSGSGS</sequence>
<accession>A0A8J2FU68</accession>
<comment type="similarity">
    <text evidence="1 7">Belongs to the class-II pyridine nucleotide-disulfide oxidoreductase family.</text>
</comment>
<evidence type="ECO:0000256" key="4">
    <source>
        <dbReference type="ARBA" id="ARBA00023002"/>
    </source>
</evidence>
<keyword evidence="5" id="KW-1015">Disulfide bond</keyword>
<dbReference type="EMBL" id="CAJNOB010000056">
    <property type="protein sequence ID" value="CAF0703599.1"/>
    <property type="molecule type" value="Genomic_DNA"/>
</dbReference>
<keyword evidence="4 7" id="KW-0560">Oxidoreductase</keyword>
<keyword evidence="2 7" id="KW-0285">Flavoprotein</keyword>
<dbReference type="Gene3D" id="3.50.50.60">
    <property type="entry name" value="FAD/NAD(P)-binding domain"/>
    <property type="match status" value="2"/>
</dbReference>
<proteinExistence type="inferred from homology"/>
<keyword evidence="3 7" id="KW-0274">FAD</keyword>